<dbReference type="Proteomes" id="UP001239111">
    <property type="component" value="Chromosome 4"/>
</dbReference>
<proteinExistence type="predicted"/>
<gene>
    <name evidence="1" type="ORF">QAD02_006085</name>
</gene>
<organism evidence="1 2">
    <name type="scientific">Eretmocerus hayati</name>
    <dbReference type="NCBI Taxonomy" id="131215"/>
    <lineage>
        <taxon>Eukaryota</taxon>
        <taxon>Metazoa</taxon>
        <taxon>Ecdysozoa</taxon>
        <taxon>Arthropoda</taxon>
        <taxon>Hexapoda</taxon>
        <taxon>Insecta</taxon>
        <taxon>Pterygota</taxon>
        <taxon>Neoptera</taxon>
        <taxon>Endopterygota</taxon>
        <taxon>Hymenoptera</taxon>
        <taxon>Apocrita</taxon>
        <taxon>Proctotrupomorpha</taxon>
        <taxon>Chalcidoidea</taxon>
        <taxon>Aphelinidae</taxon>
        <taxon>Aphelininae</taxon>
        <taxon>Eretmocerus</taxon>
    </lineage>
</organism>
<comment type="caution">
    <text evidence="1">The sequence shown here is derived from an EMBL/GenBank/DDBJ whole genome shotgun (WGS) entry which is preliminary data.</text>
</comment>
<keyword evidence="2" id="KW-1185">Reference proteome</keyword>
<protein>
    <submittedName>
        <fullName evidence="1">Uncharacterized protein</fullName>
    </submittedName>
</protein>
<sequence length="201" mass="23245">MILHSGQAKHKIRGQVGTAAWEFILIITGVTEGKILTDAAKDLLKKMEDQEIRRTWEKSVKKAAANFDQHVCWFNHEKNRPSIFGIDHILGDYLDALAVQQTQIDGKMVLEWTLSETIQKLPFHGHCNRCGEEQPIWRDCSFCETMYRAGYVETAISNAYNCTIDSFRTPEIYGSPHEADMYCYICKRCRIIEPQWRALRT</sequence>
<name>A0ACC2N0E2_9HYME</name>
<dbReference type="EMBL" id="CM056744">
    <property type="protein sequence ID" value="KAJ8664423.1"/>
    <property type="molecule type" value="Genomic_DNA"/>
</dbReference>
<accession>A0ACC2N0E2</accession>
<evidence type="ECO:0000313" key="2">
    <source>
        <dbReference type="Proteomes" id="UP001239111"/>
    </source>
</evidence>
<evidence type="ECO:0000313" key="1">
    <source>
        <dbReference type="EMBL" id="KAJ8664423.1"/>
    </source>
</evidence>
<reference evidence="1" key="1">
    <citation type="submission" date="2023-04" db="EMBL/GenBank/DDBJ databases">
        <title>A chromosome-level genome assembly of the parasitoid wasp Eretmocerus hayati.</title>
        <authorList>
            <person name="Zhong Y."/>
            <person name="Liu S."/>
            <person name="Liu Y."/>
        </authorList>
    </citation>
    <scope>NUCLEOTIDE SEQUENCE</scope>
    <source>
        <strain evidence="1">ZJU_SS_LIU_2023</strain>
    </source>
</reference>